<dbReference type="RefSeq" id="WP_170085413.1">
    <property type="nucleotide sequence ID" value="NZ_CP047971.1"/>
</dbReference>
<dbReference type="AlphaFoldDB" id="A0A6F9E8C9"/>
<name>A0A6F9E8C9_9BACL</name>
<dbReference type="SUPFAM" id="SSF56563">
    <property type="entry name" value="Major capsid protein gp5"/>
    <property type="match status" value="1"/>
</dbReference>
<protein>
    <submittedName>
        <fullName evidence="3">Phage major capsid protein, HK97 family</fullName>
    </submittedName>
</protein>
<reference evidence="3 4" key="1">
    <citation type="submission" date="2020-04" db="EMBL/GenBank/DDBJ databases">
        <authorList>
            <person name="Hogendoorn C."/>
        </authorList>
    </citation>
    <scope>NUCLEOTIDE SEQUENCE [LARGE SCALE GENOMIC DNA]</scope>
    <source>
        <strain evidence="3">COOX1</strain>
    </source>
</reference>
<dbReference type="Pfam" id="PF05065">
    <property type="entry name" value="Phage_capsid"/>
    <property type="match status" value="1"/>
</dbReference>
<feature type="domain" description="Phage capsid-like C-terminal" evidence="2">
    <location>
        <begin position="138"/>
        <end position="403"/>
    </location>
</feature>
<evidence type="ECO:0000313" key="4">
    <source>
        <dbReference type="Proteomes" id="UP000502196"/>
    </source>
</evidence>
<dbReference type="Gene3D" id="3.30.2320.10">
    <property type="entry name" value="hypothetical protein PF0899 domain"/>
    <property type="match status" value="1"/>
</dbReference>
<evidence type="ECO:0000259" key="2">
    <source>
        <dbReference type="Pfam" id="PF05065"/>
    </source>
</evidence>
<accession>A0A6F9E8C9</accession>
<dbReference type="InterPro" id="IPR054612">
    <property type="entry name" value="Phage_capsid-like_C"/>
</dbReference>
<dbReference type="Proteomes" id="UP000502196">
    <property type="component" value="Chromosome"/>
</dbReference>
<sequence length="407" mass="44305">MKFKTVQDAFNHYRLLTVEEIEKRTQEISRIVDTDPNADIQALNIELEGLRQAKENIEERAKAAHGPSFNPVTGMSFERAGRMPEGDIFASEEYRSAFFKHFLGQKMTELEEKVFAKARQEAEKRADSINTVSNSAAVLPTVTLNEVIAKARKQGGLISVARNFNIPAKVSVPVGTPATKALWHAEGTVVDRSSLTTNNVSFNAYEILQVFSMSAAVSRTSISAFEAYLTQELSASVMETIADALVNGTGVNQGTGVLPGITWDGTNSFTYPLNGTPSYKDFTKAMAMLKRGYAAGASWAMNNATLYNMVYGLTDTTGRPVFITDPKTEGIGYILGRPVVVDDFIPDGVILLGNFNYLGYNLPQGITLEVSRDSGFTSGLIDYRALAIADTKPLVSEAFVKLSMATA</sequence>
<gene>
    <name evidence="3" type="ORF">COOX1_1470</name>
</gene>
<dbReference type="InterPro" id="IPR024455">
    <property type="entry name" value="Phage_capsid"/>
</dbReference>
<dbReference type="EMBL" id="LR792683">
    <property type="protein sequence ID" value="CAB3392557.1"/>
    <property type="molecule type" value="Genomic_DNA"/>
</dbReference>
<organism evidence="3 4">
    <name type="scientific">Kyrpidia spormannii</name>
    <dbReference type="NCBI Taxonomy" id="2055160"/>
    <lineage>
        <taxon>Bacteria</taxon>
        <taxon>Bacillati</taxon>
        <taxon>Bacillota</taxon>
        <taxon>Bacilli</taxon>
        <taxon>Bacillales</taxon>
        <taxon>Alicyclobacillaceae</taxon>
        <taxon>Kyrpidia</taxon>
    </lineage>
</organism>
<dbReference type="NCBIfam" id="TIGR01554">
    <property type="entry name" value="major_cap_HK97"/>
    <property type="match status" value="1"/>
</dbReference>
<evidence type="ECO:0000313" key="3">
    <source>
        <dbReference type="EMBL" id="CAB3392557.1"/>
    </source>
</evidence>
<evidence type="ECO:0000256" key="1">
    <source>
        <dbReference type="ARBA" id="ARBA00004328"/>
    </source>
</evidence>
<comment type="subcellular location">
    <subcellularLocation>
        <location evidence="1">Virion</location>
    </subcellularLocation>
</comment>
<proteinExistence type="predicted"/>
<dbReference type="Gene3D" id="3.30.2400.10">
    <property type="entry name" value="Major capsid protein gp5"/>
    <property type="match status" value="1"/>
</dbReference>